<organism evidence="1 2">
    <name type="scientific">Mucor plumbeus</name>
    <dbReference type="NCBI Taxonomy" id="97098"/>
    <lineage>
        <taxon>Eukaryota</taxon>
        <taxon>Fungi</taxon>
        <taxon>Fungi incertae sedis</taxon>
        <taxon>Mucoromycota</taxon>
        <taxon>Mucoromycotina</taxon>
        <taxon>Mucoromycetes</taxon>
        <taxon>Mucorales</taxon>
        <taxon>Mucorineae</taxon>
        <taxon>Mucoraceae</taxon>
        <taxon>Mucor</taxon>
    </lineage>
</organism>
<reference evidence="1" key="1">
    <citation type="submission" date="2020-12" db="EMBL/GenBank/DDBJ databases">
        <title>Metabolic potential, ecology and presence of endohyphal bacteria is reflected in genomic diversity of Mucoromycotina.</title>
        <authorList>
            <person name="Muszewska A."/>
            <person name="Okrasinska A."/>
            <person name="Steczkiewicz K."/>
            <person name="Drgas O."/>
            <person name="Orlowska M."/>
            <person name="Perlinska-Lenart U."/>
            <person name="Aleksandrzak-Piekarczyk T."/>
            <person name="Szatraj K."/>
            <person name="Zielenkiewicz U."/>
            <person name="Pilsyk S."/>
            <person name="Malc E."/>
            <person name="Mieczkowski P."/>
            <person name="Kruszewska J.S."/>
            <person name="Biernat P."/>
            <person name="Pawlowska J."/>
        </authorList>
    </citation>
    <scope>NUCLEOTIDE SEQUENCE</scope>
    <source>
        <strain evidence="1">CBS 226.32</strain>
    </source>
</reference>
<protein>
    <submittedName>
        <fullName evidence="1">Uncharacterized protein</fullName>
    </submittedName>
</protein>
<evidence type="ECO:0000313" key="1">
    <source>
        <dbReference type="EMBL" id="KAG2215933.1"/>
    </source>
</evidence>
<sequence>MDKDTEIREYEPRDQAQFKRFYFDMENKKRTSRVLHALRQRSSAKRTWQAGLVGILGIHLSQYSLLSTKHTLLLITELLLWSAGVSILWFKLISQEYDTELDKTCQHMTNELATIRKSDKSNAWIMTKQGQIIGTVAFKYDSGEGKIGYLTGIDPQIRLLLLKNAFRFGRTINIDVVSKWKHDMKWSESAL</sequence>
<dbReference type="AlphaFoldDB" id="A0A8H7VGS9"/>
<comment type="caution">
    <text evidence="1">The sequence shown here is derived from an EMBL/GenBank/DDBJ whole genome shotgun (WGS) entry which is preliminary data.</text>
</comment>
<dbReference type="OrthoDB" id="660555at2759"/>
<keyword evidence="2" id="KW-1185">Reference proteome</keyword>
<accession>A0A8H7VGS9</accession>
<proteinExistence type="predicted"/>
<dbReference type="Proteomes" id="UP000650833">
    <property type="component" value="Unassembled WGS sequence"/>
</dbReference>
<dbReference type="EMBL" id="JAEPRC010000002">
    <property type="protein sequence ID" value="KAG2215933.1"/>
    <property type="molecule type" value="Genomic_DNA"/>
</dbReference>
<evidence type="ECO:0000313" key="2">
    <source>
        <dbReference type="Proteomes" id="UP000650833"/>
    </source>
</evidence>
<name>A0A8H7VGS9_9FUNG</name>
<gene>
    <name evidence="1" type="ORF">INT46_004189</name>
</gene>